<dbReference type="Proteomes" id="UP001293254">
    <property type="component" value="Unassembled WGS sequence"/>
</dbReference>
<dbReference type="PANTHER" id="PTHR33116">
    <property type="entry name" value="REVERSE TRANSCRIPTASE ZINC-BINDING DOMAIN-CONTAINING PROTEIN-RELATED-RELATED"/>
    <property type="match status" value="1"/>
</dbReference>
<evidence type="ECO:0000313" key="3">
    <source>
        <dbReference type="Proteomes" id="UP001293254"/>
    </source>
</evidence>
<protein>
    <recommendedName>
        <fullName evidence="1">Reverse transcriptase zinc-binding domain-containing protein</fullName>
    </recommendedName>
</protein>
<evidence type="ECO:0000313" key="2">
    <source>
        <dbReference type="EMBL" id="KAK4422063.1"/>
    </source>
</evidence>
<dbReference type="InterPro" id="IPR026960">
    <property type="entry name" value="RVT-Znf"/>
</dbReference>
<reference evidence="2" key="1">
    <citation type="submission" date="2020-06" db="EMBL/GenBank/DDBJ databases">
        <authorList>
            <person name="Li T."/>
            <person name="Hu X."/>
            <person name="Zhang T."/>
            <person name="Song X."/>
            <person name="Zhang H."/>
            <person name="Dai N."/>
            <person name="Sheng W."/>
            <person name="Hou X."/>
            <person name="Wei L."/>
        </authorList>
    </citation>
    <scope>NUCLEOTIDE SEQUENCE</scope>
    <source>
        <strain evidence="2">3651</strain>
        <tissue evidence="2">Leaf</tissue>
    </source>
</reference>
<comment type="caution">
    <text evidence="2">The sequence shown here is derived from an EMBL/GenBank/DDBJ whole genome shotgun (WGS) entry which is preliminary data.</text>
</comment>
<gene>
    <name evidence="2" type="ORF">Salat_2157200</name>
</gene>
<accession>A0AAE1Y1M1</accession>
<proteinExistence type="predicted"/>
<dbReference type="PANTHER" id="PTHR33116:SF78">
    <property type="entry name" value="OS12G0587133 PROTEIN"/>
    <property type="match status" value="1"/>
</dbReference>
<name>A0AAE1Y1M1_9LAMI</name>
<evidence type="ECO:0000259" key="1">
    <source>
        <dbReference type="Pfam" id="PF13966"/>
    </source>
</evidence>
<dbReference type="Pfam" id="PF13966">
    <property type="entry name" value="zf-RVT"/>
    <property type="match status" value="1"/>
</dbReference>
<reference evidence="2" key="2">
    <citation type="journal article" date="2024" name="Plant">
        <title>Genomic evolution and insights into agronomic trait innovations of Sesamum species.</title>
        <authorList>
            <person name="Miao H."/>
            <person name="Wang L."/>
            <person name="Qu L."/>
            <person name="Liu H."/>
            <person name="Sun Y."/>
            <person name="Le M."/>
            <person name="Wang Q."/>
            <person name="Wei S."/>
            <person name="Zheng Y."/>
            <person name="Lin W."/>
            <person name="Duan Y."/>
            <person name="Cao H."/>
            <person name="Xiong S."/>
            <person name="Wang X."/>
            <person name="Wei L."/>
            <person name="Li C."/>
            <person name="Ma Q."/>
            <person name="Ju M."/>
            <person name="Zhao R."/>
            <person name="Li G."/>
            <person name="Mu C."/>
            <person name="Tian Q."/>
            <person name="Mei H."/>
            <person name="Zhang T."/>
            <person name="Gao T."/>
            <person name="Zhang H."/>
        </authorList>
    </citation>
    <scope>NUCLEOTIDE SEQUENCE</scope>
    <source>
        <strain evidence="2">3651</strain>
    </source>
</reference>
<organism evidence="2 3">
    <name type="scientific">Sesamum alatum</name>
    <dbReference type="NCBI Taxonomy" id="300844"/>
    <lineage>
        <taxon>Eukaryota</taxon>
        <taxon>Viridiplantae</taxon>
        <taxon>Streptophyta</taxon>
        <taxon>Embryophyta</taxon>
        <taxon>Tracheophyta</taxon>
        <taxon>Spermatophyta</taxon>
        <taxon>Magnoliopsida</taxon>
        <taxon>eudicotyledons</taxon>
        <taxon>Gunneridae</taxon>
        <taxon>Pentapetalae</taxon>
        <taxon>asterids</taxon>
        <taxon>lamiids</taxon>
        <taxon>Lamiales</taxon>
        <taxon>Pedaliaceae</taxon>
        <taxon>Sesamum</taxon>
    </lineage>
</organism>
<keyword evidence="3" id="KW-1185">Reference proteome</keyword>
<dbReference type="AlphaFoldDB" id="A0AAE1Y1M1"/>
<feature type="domain" description="Reverse transcriptase zinc-binding" evidence="1">
    <location>
        <begin position="175"/>
        <end position="242"/>
    </location>
</feature>
<dbReference type="EMBL" id="JACGWO010000008">
    <property type="protein sequence ID" value="KAK4422063.1"/>
    <property type="molecule type" value="Genomic_DNA"/>
</dbReference>
<sequence length="329" mass="37996">MPVRYLGIPLAAQRLKVTNYSPLVDRIADSISKWSAKSFSFSGRLEFITSVIQGVECYWLQCFPFPAAVVDKIHRLCRNFLWNSKRAPVAWEQICHPKEEGGLGIRHIQSWNVALLARVLWNVHRKADTLWVKWVNEVYLRGASVWDGNRRRVTLHSFDGLLIFGTGLPPHLLARQPWNAAIWKAIIPPKYSFILWLGLRGRLATRDRLTFLDEEHSCSLCINTMESADHLYFACPFSDYVWSHIRQWLSITRRMSTLHSAVKWLNKEKTGSSVQNKERTLALACTVYSLWRHRNEIIFEGKAPNPDGLIACIKITVCRIIFALFPYGF</sequence>